<dbReference type="InterPro" id="IPR000182">
    <property type="entry name" value="GNAT_dom"/>
</dbReference>
<feature type="domain" description="N-acetyltransferase" evidence="3">
    <location>
        <begin position="8"/>
        <end position="142"/>
    </location>
</feature>
<name>A0ABX5NSS2_9HYPH</name>
<keyword evidence="1" id="KW-0808">Transferase</keyword>
<dbReference type="InterPro" id="IPR050832">
    <property type="entry name" value="Bact_Acetyltransf"/>
</dbReference>
<keyword evidence="2" id="KW-0012">Acyltransferase</keyword>
<evidence type="ECO:0000313" key="4">
    <source>
        <dbReference type="EMBL" id="PYB71341.1"/>
    </source>
</evidence>
<evidence type="ECO:0000256" key="1">
    <source>
        <dbReference type="ARBA" id="ARBA00022679"/>
    </source>
</evidence>
<keyword evidence="5" id="KW-1185">Reference proteome</keyword>
<dbReference type="Pfam" id="PF13508">
    <property type="entry name" value="Acetyltransf_7"/>
    <property type="match status" value="1"/>
</dbReference>
<sequence>MTVAFEIERIDGADPALPDAVDAILDDAAAALGRPFEGLRVHLRVRDSDGNLLGGLVGAHLQRWFFVKLLAVSPEARGSGIGSLLLRKAEAIARDEGLVGIYLDTFEFQAPRFYVREGYQEIGRLPKVGDAPQRIWFAKQFNSSGSKE</sequence>
<gene>
    <name evidence="4" type="ORF">DMY87_18505</name>
</gene>
<proteinExistence type="predicted"/>
<dbReference type="InterPro" id="IPR016181">
    <property type="entry name" value="Acyl_CoA_acyltransferase"/>
</dbReference>
<organism evidence="4 5">
    <name type="scientific">Rhizobium wuzhouense</name>
    <dbReference type="NCBI Taxonomy" id="1986026"/>
    <lineage>
        <taxon>Bacteria</taxon>
        <taxon>Pseudomonadati</taxon>
        <taxon>Pseudomonadota</taxon>
        <taxon>Alphaproteobacteria</taxon>
        <taxon>Hyphomicrobiales</taxon>
        <taxon>Rhizobiaceae</taxon>
        <taxon>Rhizobium/Agrobacterium group</taxon>
        <taxon>Rhizobium</taxon>
    </lineage>
</organism>
<comment type="caution">
    <text evidence="4">The sequence shown here is derived from an EMBL/GenBank/DDBJ whole genome shotgun (WGS) entry which is preliminary data.</text>
</comment>
<dbReference type="PANTHER" id="PTHR43877:SF2">
    <property type="entry name" value="AMINOALKYLPHOSPHONATE N-ACETYLTRANSFERASE-RELATED"/>
    <property type="match status" value="1"/>
</dbReference>
<reference evidence="4 5" key="1">
    <citation type="submission" date="2018-06" db="EMBL/GenBank/DDBJ databases">
        <title>Rhizobium wuzhouense sp. nov., isolated from roots of Oryza officinalis.</title>
        <authorList>
            <person name="Yuan T."/>
        </authorList>
    </citation>
    <scope>NUCLEOTIDE SEQUENCE [LARGE SCALE GENOMIC DNA]</scope>
    <source>
        <strain evidence="4 5">W44</strain>
    </source>
</reference>
<dbReference type="EMBL" id="QJRY01000007">
    <property type="protein sequence ID" value="PYB71341.1"/>
    <property type="molecule type" value="Genomic_DNA"/>
</dbReference>
<dbReference type="Proteomes" id="UP000247536">
    <property type="component" value="Unassembled WGS sequence"/>
</dbReference>
<dbReference type="RefSeq" id="WP_110793131.1">
    <property type="nucleotide sequence ID" value="NZ_QJRY01000007.1"/>
</dbReference>
<protein>
    <submittedName>
        <fullName evidence="4">N-acetyltransferase</fullName>
    </submittedName>
</protein>
<evidence type="ECO:0000313" key="5">
    <source>
        <dbReference type="Proteomes" id="UP000247536"/>
    </source>
</evidence>
<accession>A0ABX5NSS2</accession>
<dbReference type="PANTHER" id="PTHR43877">
    <property type="entry name" value="AMINOALKYLPHOSPHONATE N-ACETYLTRANSFERASE-RELATED-RELATED"/>
    <property type="match status" value="1"/>
</dbReference>
<evidence type="ECO:0000259" key="3">
    <source>
        <dbReference type="PROSITE" id="PS51186"/>
    </source>
</evidence>
<dbReference type="CDD" id="cd04301">
    <property type="entry name" value="NAT_SF"/>
    <property type="match status" value="1"/>
</dbReference>
<dbReference type="PROSITE" id="PS51186">
    <property type="entry name" value="GNAT"/>
    <property type="match status" value="1"/>
</dbReference>
<dbReference type="Gene3D" id="3.40.630.30">
    <property type="match status" value="1"/>
</dbReference>
<dbReference type="SUPFAM" id="SSF55729">
    <property type="entry name" value="Acyl-CoA N-acyltransferases (Nat)"/>
    <property type="match status" value="1"/>
</dbReference>
<evidence type="ECO:0000256" key="2">
    <source>
        <dbReference type="ARBA" id="ARBA00023315"/>
    </source>
</evidence>